<accession>A0A178HKT8</accession>
<evidence type="ECO:0000313" key="2">
    <source>
        <dbReference type="EMBL" id="OAM73441.1"/>
    </source>
</evidence>
<sequence length="94" mass="10635">MPEISQNMGGESDDPGQGDRHAASWFGCGRRRLRLGGLPMLVIDLLEQIAGRDHLILLMQMLNRFNLKARKCVEPVQIRLMRGARQAKIEPIQD</sequence>
<proteinExistence type="predicted"/>
<dbReference type="AlphaFoldDB" id="A0A178HKT8"/>
<dbReference type="STRING" id="1770058.A3840_18130"/>
<gene>
    <name evidence="2" type="ORF">A3840_18130</name>
</gene>
<dbReference type="EMBL" id="LVVY01000138">
    <property type="protein sequence ID" value="OAM73441.1"/>
    <property type="molecule type" value="Genomic_DNA"/>
</dbReference>
<dbReference type="Proteomes" id="UP000078389">
    <property type="component" value="Unassembled WGS sequence"/>
</dbReference>
<evidence type="ECO:0000256" key="1">
    <source>
        <dbReference type="SAM" id="MobiDB-lite"/>
    </source>
</evidence>
<organism evidence="2 3">
    <name type="scientific">Devosia elaeis</name>
    <dbReference type="NCBI Taxonomy" id="1770058"/>
    <lineage>
        <taxon>Bacteria</taxon>
        <taxon>Pseudomonadati</taxon>
        <taxon>Pseudomonadota</taxon>
        <taxon>Alphaproteobacteria</taxon>
        <taxon>Hyphomicrobiales</taxon>
        <taxon>Devosiaceae</taxon>
        <taxon>Devosia</taxon>
    </lineage>
</organism>
<comment type="caution">
    <text evidence="2">The sequence shown here is derived from an EMBL/GenBank/DDBJ whole genome shotgun (WGS) entry which is preliminary data.</text>
</comment>
<protein>
    <submittedName>
        <fullName evidence="2">Uncharacterized protein</fullName>
    </submittedName>
</protein>
<reference evidence="2 3" key="1">
    <citation type="submission" date="2016-03" db="EMBL/GenBank/DDBJ databases">
        <title>Genome sequencing of Devosia sp. S37.</title>
        <authorList>
            <person name="Mohd Nor M."/>
        </authorList>
    </citation>
    <scope>NUCLEOTIDE SEQUENCE [LARGE SCALE GENOMIC DNA]</scope>
    <source>
        <strain evidence="2 3">S37</strain>
    </source>
</reference>
<feature type="region of interest" description="Disordered" evidence="1">
    <location>
        <begin position="1"/>
        <end position="22"/>
    </location>
</feature>
<name>A0A178HKT8_9HYPH</name>
<evidence type="ECO:0000313" key="3">
    <source>
        <dbReference type="Proteomes" id="UP000078389"/>
    </source>
</evidence>
<keyword evidence="3" id="KW-1185">Reference proteome</keyword>